<proteinExistence type="predicted"/>
<organism evidence="1">
    <name type="scientific">Anguilla anguilla</name>
    <name type="common">European freshwater eel</name>
    <name type="synonym">Muraena anguilla</name>
    <dbReference type="NCBI Taxonomy" id="7936"/>
    <lineage>
        <taxon>Eukaryota</taxon>
        <taxon>Metazoa</taxon>
        <taxon>Chordata</taxon>
        <taxon>Craniata</taxon>
        <taxon>Vertebrata</taxon>
        <taxon>Euteleostomi</taxon>
        <taxon>Actinopterygii</taxon>
        <taxon>Neopterygii</taxon>
        <taxon>Teleostei</taxon>
        <taxon>Anguilliformes</taxon>
        <taxon>Anguillidae</taxon>
        <taxon>Anguilla</taxon>
    </lineage>
</organism>
<dbReference type="AlphaFoldDB" id="A0A0E9X716"/>
<evidence type="ECO:0000313" key="1">
    <source>
        <dbReference type="EMBL" id="JAH98389.1"/>
    </source>
</evidence>
<accession>A0A0E9X716</accession>
<sequence length="90" mass="10375">MPDCKELDLCFVFFSCSWIRPTILKQVLENIGIYFFKEINYAKSTLTQVRGLNKMTLYIRHVTSKACNVHVLSLSNVFSSKQKGLTLLIK</sequence>
<reference evidence="1" key="2">
    <citation type="journal article" date="2015" name="Fish Shellfish Immunol.">
        <title>Early steps in the European eel (Anguilla anguilla)-Vibrio vulnificus interaction in the gills: Role of the RtxA13 toxin.</title>
        <authorList>
            <person name="Callol A."/>
            <person name="Pajuelo D."/>
            <person name="Ebbesson L."/>
            <person name="Teles M."/>
            <person name="MacKenzie S."/>
            <person name="Amaro C."/>
        </authorList>
    </citation>
    <scope>NUCLEOTIDE SEQUENCE</scope>
</reference>
<name>A0A0E9X716_ANGAN</name>
<dbReference type="EMBL" id="GBXM01010188">
    <property type="protein sequence ID" value="JAH98389.1"/>
    <property type="molecule type" value="Transcribed_RNA"/>
</dbReference>
<reference evidence="1" key="1">
    <citation type="submission" date="2014-11" db="EMBL/GenBank/DDBJ databases">
        <authorList>
            <person name="Amaro Gonzalez C."/>
        </authorList>
    </citation>
    <scope>NUCLEOTIDE SEQUENCE</scope>
</reference>
<protein>
    <submittedName>
        <fullName evidence="1">Uncharacterized protein</fullName>
    </submittedName>
</protein>